<name>A0A7X2L4A6_9BACL</name>
<dbReference type="Proteomes" id="UP000463051">
    <property type="component" value="Unassembled WGS sequence"/>
</dbReference>
<proteinExistence type="predicted"/>
<keyword evidence="2" id="KW-1185">Reference proteome</keyword>
<evidence type="ECO:0000313" key="1">
    <source>
        <dbReference type="EMBL" id="MRN56108.1"/>
    </source>
</evidence>
<evidence type="ECO:0000313" key="2">
    <source>
        <dbReference type="Proteomes" id="UP000463051"/>
    </source>
</evidence>
<dbReference type="EMBL" id="WJXB01000012">
    <property type="protein sequence ID" value="MRN56108.1"/>
    <property type="molecule type" value="Genomic_DNA"/>
</dbReference>
<comment type="caution">
    <text evidence="1">The sequence shown here is derived from an EMBL/GenBank/DDBJ whole genome shotgun (WGS) entry which is preliminary data.</text>
</comment>
<sequence>MNKYYPYVTTADSYEFGNISFVENSDIKSCIDSLEYRFVDSIDAEYNIYKYLEVEQLNSLMTYEQISNLHEDEQNQMKYWKPQTIKEIIFNNWD</sequence>
<organism evidence="1 2">
    <name type="scientific">Paenibacillus monticola</name>
    <dbReference type="NCBI Taxonomy" id="2666075"/>
    <lineage>
        <taxon>Bacteria</taxon>
        <taxon>Bacillati</taxon>
        <taxon>Bacillota</taxon>
        <taxon>Bacilli</taxon>
        <taxon>Bacillales</taxon>
        <taxon>Paenibacillaceae</taxon>
        <taxon>Paenibacillus</taxon>
    </lineage>
</organism>
<accession>A0A7X2L4A6</accession>
<reference evidence="1 2" key="1">
    <citation type="submission" date="2019-11" db="EMBL/GenBank/DDBJ databases">
        <title>Paenibacillus monticola sp. nov., a novel PGPR strain isolated from mountain sample in China.</title>
        <authorList>
            <person name="Zhao Q."/>
            <person name="Li H.-P."/>
            <person name="Zhang J.-L."/>
        </authorList>
    </citation>
    <scope>NUCLEOTIDE SEQUENCE [LARGE SCALE GENOMIC DNA]</scope>
    <source>
        <strain evidence="1 2">LC-T2</strain>
    </source>
</reference>
<dbReference type="AlphaFoldDB" id="A0A7X2L4A6"/>
<protein>
    <submittedName>
        <fullName evidence="1">Uncharacterized protein</fullName>
    </submittedName>
</protein>
<gene>
    <name evidence="1" type="ORF">GJB61_24345</name>
</gene>